<dbReference type="Proteomes" id="UP001500058">
    <property type="component" value="Unassembled WGS sequence"/>
</dbReference>
<evidence type="ECO:0000313" key="2">
    <source>
        <dbReference type="EMBL" id="GAA2405420.1"/>
    </source>
</evidence>
<dbReference type="InterPro" id="IPR000182">
    <property type="entry name" value="GNAT_dom"/>
</dbReference>
<comment type="caution">
    <text evidence="2">The sequence shown here is derived from an EMBL/GenBank/DDBJ whole genome shotgun (WGS) entry which is preliminary data.</text>
</comment>
<dbReference type="SUPFAM" id="SSF55729">
    <property type="entry name" value="Acyl-CoA N-acyltransferases (Nat)"/>
    <property type="match status" value="2"/>
</dbReference>
<name>A0ABN3IHW4_9ACTN</name>
<accession>A0ABN3IHW4</accession>
<dbReference type="RefSeq" id="WP_344632115.1">
    <property type="nucleotide sequence ID" value="NZ_BAAATJ010000017.1"/>
</dbReference>
<proteinExistence type="predicted"/>
<organism evidence="2 3">
    <name type="scientific">Streptomyces glaucosporus</name>
    <dbReference type="NCBI Taxonomy" id="284044"/>
    <lineage>
        <taxon>Bacteria</taxon>
        <taxon>Bacillati</taxon>
        <taxon>Actinomycetota</taxon>
        <taxon>Actinomycetes</taxon>
        <taxon>Kitasatosporales</taxon>
        <taxon>Streptomycetaceae</taxon>
        <taxon>Streptomyces</taxon>
    </lineage>
</organism>
<dbReference type="EMBL" id="BAAATJ010000017">
    <property type="protein sequence ID" value="GAA2405420.1"/>
    <property type="molecule type" value="Genomic_DNA"/>
</dbReference>
<evidence type="ECO:0000313" key="3">
    <source>
        <dbReference type="Proteomes" id="UP001500058"/>
    </source>
</evidence>
<protein>
    <recommendedName>
        <fullName evidence="1">N-acetyltransferase domain-containing protein</fullName>
    </recommendedName>
</protein>
<dbReference type="Gene3D" id="3.40.630.30">
    <property type="match status" value="2"/>
</dbReference>
<evidence type="ECO:0000259" key="1">
    <source>
        <dbReference type="PROSITE" id="PS51186"/>
    </source>
</evidence>
<reference evidence="2 3" key="1">
    <citation type="journal article" date="2019" name="Int. J. Syst. Evol. Microbiol.">
        <title>The Global Catalogue of Microorganisms (GCM) 10K type strain sequencing project: providing services to taxonomists for standard genome sequencing and annotation.</title>
        <authorList>
            <consortium name="The Broad Institute Genomics Platform"/>
            <consortium name="The Broad Institute Genome Sequencing Center for Infectious Disease"/>
            <person name="Wu L."/>
            <person name="Ma J."/>
        </authorList>
    </citation>
    <scope>NUCLEOTIDE SEQUENCE [LARGE SCALE GENOMIC DNA]</scope>
    <source>
        <strain evidence="2 3">JCM 6921</strain>
    </source>
</reference>
<feature type="domain" description="N-acetyltransferase" evidence="1">
    <location>
        <begin position="31"/>
        <end position="180"/>
    </location>
</feature>
<keyword evidence="3" id="KW-1185">Reference proteome</keyword>
<dbReference type="InterPro" id="IPR016181">
    <property type="entry name" value="Acyl_CoA_acyltransferase"/>
</dbReference>
<sequence>MRTLQQGAETLDTADAADFTLSDALLPGEERLFEELLLAELPHFYDEVDPSFPRSLMYTARLGSDDYGYFTLRKRIFVARRDRVPIGFTVATYKRGGSVKMGPTVTVAELRRTGIGTRFRGAVEAEIARDPRIRKLYLTISGSNDRTLLFNLGLGYQVEGVLRGQYRAGQDEVVLGRIVRPAGEAAVGRNQIPAGSGRAPEVRQGTVDPDRLAEFMLRRMRSGFAGVDHSFVESIVRALAADRQVYARKGKSLLTAYHDGAVRGVGVLVPKRGGAIKLSPLLVDDLGVARAIVRAACRLADDQGRRRIYVVLPIADNSVVELLLREGFALEAQLREAYRPGMDTLVLGKCLC</sequence>
<dbReference type="PROSITE" id="PS51186">
    <property type="entry name" value="GNAT"/>
    <property type="match status" value="1"/>
</dbReference>
<gene>
    <name evidence="2" type="ORF">GCM10010420_36460</name>
</gene>